<proteinExistence type="inferred from homology"/>
<dbReference type="AlphaFoldDB" id="A0A4R2N2A3"/>
<dbReference type="OrthoDB" id="6198608at2"/>
<dbReference type="InterPro" id="IPR035571">
    <property type="entry name" value="UPF0234-like_C"/>
</dbReference>
<dbReference type="NCBIfam" id="TIGR00743">
    <property type="entry name" value="DUF406 family protein"/>
    <property type="match status" value="1"/>
</dbReference>
<comment type="similarity">
    <text evidence="1">Belongs to the UPF0381 family.</text>
</comment>
<evidence type="ECO:0000313" key="3">
    <source>
        <dbReference type="Proteomes" id="UP000294841"/>
    </source>
</evidence>
<dbReference type="Pfam" id="PF04175">
    <property type="entry name" value="DUF406"/>
    <property type="match status" value="1"/>
</dbReference>
<comment type="caution">
    <text evidence="2">The sequence shown here is derived from an EMBL/GenBank/DDBJ whole genome shotgun (WGS) entry which is preliminary data.</text>
</comment>
<dbReference type="InterPro" id="IPR005272">
    <property type="entry name" value="DUF406"/>
</dbReference>
<organism evidence="2 3">
    <name type="scientific">Bisgaardia hudsonensis</name>
    <dbReference type="NCBI Taxonomy" id="109472"/>
    <lineage>
        <taxon>Bacteria</taxon>
        <taxon>Pseudomonadati</taxon>
        <taxon>Pseudomonadota</taxon>
        <taxon>Gammaproteobacteria</taxon>
        <taxon>Pasteurellales</taxon>
        <taxon>Pasteurellaceae</taxon>
        <taxon>Bisgaardia</taxon>
    </lineage>
</organism>
<keyword evidence="3" id="KW-1185">Reference proteome</keyword>
<gene>
    <name evidence="2" type="ORF">EV697_10155</name>
</gene>
<name>A0A4R2N2A3_9PAST</name>
<dbReference type="GO" id="GO:0005829">
    <property type="term" value="C:cytosol"/>
    <property type="evidence" value="ECO:0007669"/>
    <property type="project" value="TreeGrafter"/>
</dbReference>
<sequence>MKTFSDEADCCRGSCRTKTTAMFDNEDTSLEIIQVYSTEQEAREVLEQLMKKAHSVENEPCEIESQILEIENGFELYAKFNFSCQAESVLFQLALR</sequence>
<dbReference type="Gene3D" id="3.30.70.860">
    <property type="match status" value="1"/>
</dbReference>
<dbReference type="RefSeq" id="WP_132021366.1">
    <property type="nucleotide sequence ID" value="NZ_CP016605.1"/>
</dbReference>
<dbReference type="PANTHER" id="PTHR38769">
    <property type="entry name" value="UPF0381 PROTEIN YFCZ-RELATED"/>
    <property type="match status" value="1"/>
</dbReference>
<dbReference type="PANTHER" id="PTHR38769:SF1">
    <property type="entry name" value="UPF0381 PROTEIN YFCZ-RELATED"/>
    <property type="match status" value="1"/>
</dbReference>
<dbReference type="Proteomes" id="UP000294841">
    <property type="component" value="Unassembled WGS sequence"/>
</dbReference>
<protein>
    <submittedName>
        <fullName evidence="2">Uncharacterized protein (TIGR00743 family)</fullName>
    </submittedName>
</protein>
<evidence type="ECO:0000256" key="1">
    <source>
        <dbReference type="ARBA" id="ARBA00006201"/>
    </source>
</evidence>
<reference evidence="2 3" key="1">
    <citation type="submission" date="2019-03" db="EMBL/GenBank/DDBJ databases">
        <title>Genomic Encyclopedia of Type Strains, Phase IV (KMG-IV): sequencing the most valuable type-strain genomes for metagenomic binning, comparative biology and taxonomic classification.</title>
        <authorList>
            <person name="Goeker M."/>
        </authorList>
    </citation>
    <scope>NUCLEOTIDE SEQUENCE [LARGE SCALE GENOMIC DNA]</scope>
    <source>
        <strain evidence="2 3">DSM 28231</strain>
    </source>
</reference>
<dbReference type="EMBL" id="SLXI01000001">
    <property type="protein sequence ID" value="TCP13939.1"/>
    <property type="molecule type" value="Genomic_DNA"/>
</dbReference>
<accession>A0A4R2N2A3</accession>
<evidence type="ECO:0000313" key="2">
    <source>
        <dbReference type="EMBL" id="TCP13939.1"/>
    </source>
</evidence>